<feature type="non-terminal residue" evidence="1">
    <location>
        <position position="1"/>
    </location>
</feature>
<dbReference type="PANTHER" id="PTHR11362:SF82">
    <property type="entry name" value="PHOSPHATIDYLETHANOLAMINE-BINDING PROTEIN 4"/>
    <property type="match status" value="1"/>
</dbReference>
<dbReference type="Pfam" id="PF01161">
    <property type="entry name" value="PBP"/>
    <property type="match status" value="1"/>
</dbReference>
<dbReference type="GeneID" id="18804412"/>
<feature type="non-terminal residue" evidence="1">
    <location>
        <position position="131"/>
    </location>
</feature>
<reference evidence="2" key="1">
    <citation type="journal article" date="2012" name="Science">
        <title>The Paleozoic origin of enzymatic lignin decomposition reconstructed from 31 fungal genomes.</title>
        <authorList>
            <person name="Floudas D."/>
            <person name="Binder M."/>
            <person name="Riley R."/>
            <person name="Barry K."/>
            <person name="Blanchette R.A."/>
            <person name="Henrissat B."/>
            <person name="Martinez A.T."/>
            <person name="Otillar R."/>
            <person name="Spatafora J.W."/>
            <person name="Yadav J.S."/>
            <person name="Aerts A."/>
            <person name="Benoit I."/>
            <person name="Boyd A."/>
            <person name="Carlson A."/>
            <person name="Copeland A."/>
            <person name="Coutinho P.M."/>
            <person name="de Vries R.P."/>
            <person name="Ferreira P."/>
            <person name="Findley K."/>
            <person name="Foster B."/>
            <person name="Gaskell J."/>
            <person name="Glotzer D."/>
            <person name="Gorecki P."/>
            <person name="Heitman J."/>
            <person name="Hesse C."/>
            <person name="Hori C."/>
            <person name="Igarashi K."/>
            <person name="Jurgens J.A."/>
            <person name="Kallen N."/>
            <person name="Kersten P."/>
            <person name="Kohler A."/>
            <person name="Kuees U."/>
            <person name="Kumar T.K.A."/>
            <person name="Kuo A."/>
            <person name="LaButti K."/>
            <person name="Larrondo L.F."/>
            <person name="Lindquist E."/>
            <person name="Ling A."/>
            <person name="Lombard V."/>
            <person name="Lucas S."/>
            <person name="Lundell T."/>
            <person name="Martin R."/>
            <person name="McLaughlin D.J."/>
            <person name="Morgenstern I."/>
            <person name="Morin E."/>
            <person name="Murat C."/>
            <person name="Nagy L.G."/>
            <person name="Nolan M."/>
            <person name="Ohm R.A."/>
            <person name="Patyshakuliyeva A."/>
            <person name="Rokas A."/>
            <person name="Ruiz-Duenas F.J."/>
            <person name="Sabat G."/>
            <person name="Salamov A."/>
            <person name="Samejima M."/>
            <person name="Schmutz J."/>
            <person name="Slot J.C."/>
            <person name="St John F."/>
            <person name="Stenlid J."/>
            <person name="Sun H."/>
            <person name="Sun S."/>
            <person name="Syed K."/>
            <person name="Tsang A."/>
            <person name="Wiebenga A."/>
            <person name="Young D."/>
            <person name="Pisabarro A."/>
            <person name="Eastwood D.C."/>
            <person name="Martin F."/>
            <person name="Cullen D."/>
            <person name="Grigoriev I.V."/>
            <person name="Hibbett D.S."/>
        </authorList>
    </citation>
    <scope>NUCLEOTIDE SEQUENCE [LARGE SCALE GENOMIC DNA]</scope>
    <source>
        <strain evidence="2">FP-91666</strain>
    </source>
</reference>
<dbReference type="eggNOG" id="KOG3346">
    <property type="taxonomic scope" value="Eukaryota"/>
</dbReference>
<protein>
    <submittedName>
        <fullName evidence="1">PEBP-like protein</fullName>
    </submittedName>
</protein>
<accession>R7RVH9</accession>
<keyword evidence="2" id="KW-1185">Reference proteome</keyword>
<name>R7RVH9_STEHR</name>
<dbReference type="Proteomes" id="UP000053927">
    <property type="component" value="Unassembled WGS sequence"/>
</dbReference>
<dbReference type="KEGG" id="shs:STEHIDRAFT_30060"/>
<evidence type="ECO:0000313" key="1">
    <source>
        <dbReference type="EMBL" id="EIM79036.1"/>
    </source>
</evidence>
<dbReference type="OrthoDB" id="2506647at2759"/>
<proteinExistence type="predicted"/>
<dbReference type="InterPro" id="IPR036610">
    <property type="entry name" value="PEBP-like_sf"/>
</dbReference>
<dbReference type="SUPFAM" id="SSF49777">
    <property type="entry name" value="PEBP-like"/>
    <property type="match status" value="1"/>
</dbReference>
<dbReference type="AlphaFoldDB" id="R7RVH9"/>
<dbReference type="PANTHER" id="PTHR11362">
    <property type="entry name" value="PHOSPHATIDYLETHANOLAMINE-BINDING PROTEIN"/>
    <property type="match status" value="1"/>
</dbReference>
<dbReference type="InterPro" id="IPR008914">
    <property type="entry name" value="PEBP"/>
</dbReference>
<dbReference type="EMBL" id="JH687431">
    <property type="protein sequence ID" value="EIM79036.1"/>
    <property type="molecule type" value="Genomic_DNA"/>
</dbReference>
<gene>
    <name evidence="1" type="ORF">STEHIDRAFT_30060</name>
</gene>
<dbReference type="Gene3D" id="3.90.280.10">
    <property type="entry name" value="PEBP-like"/>
    <property type="match status" value="1"/>
</dbReference>
<dbReference type="RefSeq" id="XP_007311864.1">
    <property type="nucleotide sequence ID" value="XM_007311802.1"/>
</dbReference>
<dbReference type="OMA" id="MWPRIRY"/>
<dbReference type="CDD" id="cd00866">
    <property type="entry name" value="PEBP_euk"/>
    <property type="match status" value="1"/>
</dbReference>
<sequence>DTTGPFVIAMIDLDAPSPQAPTSAQIRHFLGSNFALSNDPNSTSGTLSSSDAVQLLKNSSAALSEFLQPSPPAGSDPHRYVFLLFSQPDGFDAQTILDSSTMRTSFNLSSFAAKVGLGDPVGGTFILVGPD</sequence>
<organism evidence="1 2">
    <name type="scientific">Stereum hirsutum (strain FP-91666)</name>
    <name type="common">White-rot fungus</name>
    <dbReference type="NCBI Taxonomy" id="721885"/>
    <lineage>
        <taxon>Eukaryota</taxon>
        <taxon>Fungi</taxon>
        <taxon>Dikarya</taxon>
        <taxon>Basidiomycota</taxon>
        <taxon>Agaricomycotina</taxon>
        <taxon>Agaricomycetes</taxon>
        <taxon>Russulales</taxon>
        <taxon>Stereaceae</taxon>
        <taxon>Stereum</taxon>
    </lineage>
</organism>
<evidence type="ECO:0000313" key="2">
    <source>
        <dbReference type="Proteomes" id="UP000053927"/>
    </source>
</evidence>
<dbReference type="InterPro" id="IPR035810">
    <property type="entry name" value="PEBP_euk"/>
</dbReference>